<comment type="caution">
    <text evidence="9">The sequence shown here is derived from an EMBL/GenBank/DDBJ whole genome shotgun (WGS) entry which is preliminary data.</text>
</comment>
<evidence type="ECO:0000256" key="3">
    <source>
        <dbReference type="ARBA" id="ARBA00022448"/>
    </source>
</evidence>
<keyword evidence="4" id="KW-0309">Germination</keyword>
<dbReference type="AlphaFoldDB" id="A0A0V8JJ52"/>
<comment type="subcellular location">
    <subcellularLocation>
        <location evidence="1">Membrane</location>
        <topology evidence="1">Multi-pass membrane protein</topology>
    </subcellularLocation>
</comment>
<evidence type="ECO:0000256" key="2">
    <source>
        <dbReference type="ARBA" id="ARBA00007998"/>
    </source>
</evidence>
<name>A0A0V8JJ52_9BACI</name>
<feature type="transmembrane region" description="Helical" evidence="8">
    <location>
        <begin position="217"/>
        <end position="242"/>
    </location>
</feature>
<feature type="transmembrane region" description="Helical" evidence="8">
    <location>
        <begin position="41"/>
        <end position="61"/>
    </location>
</feature>
<evidence type="ECO:0000256" key="6">
    <source>
        <dbReference type="ARBA" id="ARBA00022989"/>
    </source>
</evidence>
<keyword evidence="10" id="KW-1185">Reference proteome</keyword>
<evidence type="ECO:0000313" key="9">
    <source>
        <dbReference type="EMBL" id="KSU86984.1"/>
    </source>
</evidence>
<dbReference type="NCBIfam" id="TIGR00912">
    <property type="entry name" value="2A0309"/>
    <property type="match status" value="1"/>
</dbReference>
<reference evidence="9 10" key="1">
    <citation type="submission" date="2015-11" db="EMBL/GenBank/DDBJ databases">
        <title>Bacillus caseinolyticus sp nov.</title>
        <authorList>
            <person name="Dastager S.G."/>
            <person name="Mawlankar R."/>
        </authorList>
    </citation>
    <scope>NUCLEOTIDE SEQUENCE [LARGE SCALE GENOMIC DNA]</scope>
    <source>
        <strain evidence="9 10">SGD-V-76</strain>
    </source>
</reference>
<dbReference type="PANTHER" id="PTHR34975:SF2">
    <property type="entry name" value="SPORE GERMINATION PROTEIN A2"/>
    <property type="match status" value="1"/>
</dbReference>
<evidence type="ECO:0000256" key="1">
    <source>
        <dbReference type="ARBA" id="ARBA00004141"/>
    </source>
</evidence>
<proteinExistence type="inferred from homology"/>
<dbReference type="EMBL" id="LNQP01000058">
    <property type="protein sequence ID" value="KSU86984.1"/>
    <property type="molecule type" value="Genomic_DNA"/>
</dbReference>
<sequence>MLKHVKISEKQFIVLLSLYIIGSAILVIPSIIVSIAKQDAWITSILTLIIALGIMPLYIALGRRYPTMLFTEFTEEILGKWIGKLFSIIFLTFPLVAGSLTLYNIGDFIITQVMPETPIVPIYVFVLSVSLFGVRLGLEVLARSGEILFPWVVALFSLLVLFLTKQINFDHFQPFFTMGLRPIFISTVHFLTFPFLDTVVFLMIFPYVKWTSKKRTPVYIGTLIGGVFLIIIIFLCILVLGVNQTSARLSPTYLLAQEINVTNFITRIEVIVAIIWFISIFFKLSILLFVLNLGLAQLFNLSSYRFLTLPIGLLFLASSNIFVPSGPFLGTYTLTTSPFYTGTIGFVLPLCLFVIDRIKKKLVDS</sequence>
<feature type="transmembrane region" description="Helical" evidence="8">
    <location>
        <begin position="270"/>
        <end position="294"/>
    </location>
</feature>
<dbReference type="Pfam" id="PF03845">
    <property type="entry name" value="Spore_permease"/>
    <property type="match status" value="1"/>
</dbReference>
<feature type="transmembrane region" description="Helical" evidence="8">
    <location>
        <begin position="337"/>
        <end position="355"/>
    </location>
</feature>
<dbReference type="RefSeq" id="WP_062687132.1">
    <property type="nucleotide sequence ID" value="NZ_KQ758673.1"/>
</dbReference>
<feature type="transmembrane region" description="Helical" evidence="8">
    <location>
        <begin position="81"/>
        <end position="106"/>
    </location>
</feature>
<feature type="transmembrane region" description="Helical" evidence="8">
    <location>
        <begin position="145"/>
        <end position="163"/>
    </location>
</feature>
<comment type="similarity">
    <text evidence="2">Belongs to the amino acid-polyamine-organocation (APC) superfamily. Spore germination protein (SGP) (TC 2.A.3.9) family.</text>
</comment>
<keyword evidence="7 8" id="KW-0472">Membrane</keyword>
<keyword evidence="3" id="KW-0813">Transport</keyword>
<evidence type="ECO:0000256" key="4">
    <source>
        <dbReference type="ARBA" id="ARBA00022544"/>
    </source>
</evidence>
<organism evidence="9 10">
    <name type="scientific">Priestia veravalensis</name>
    <dbReference type="NCBI Taxonomy" id="1414648"/>
    <lineage>
        <taxon>Bacteria</taxon>
        <taxon>Bacillati</taxon>
        <taxon>Bacillota</taxon>
        <taxon>Bacilli</taxon>
        <taxon>Bacillales</taxon>
        <taxon>Bacillaceae</taxon>
        <taxon>Priestia</taxon>
    </lineage>
</organism>
<keyword evidence="6 8" id="KW-1133">Transmembrane helix</keyword>
<feature type="transmembrane region" description="Helical" evidence="8">
    <location>
        <begin position="183"/>
        <end position="205"/>
    </location>
</feature>
<dbReference type="GO" id="GO:0016020">
    <property type="term" value="C:membrane"/>
    <property type="evidence" value="ECO:0007669"/>
    <property type="project" value="UniProtKB-SubCell"/>
</dbReference>
<gene>
    <name evidence="9" type="ORF">AS180_15750</name>
</gene>
<evidence type="ECO:0000313" key="10">
    <source>
        <dbReference type="Proteomes" id="UP000053681"/>
    </source>
</evidence>
<feature type="transmembrane region" description="Helical" evidence="8">
    <location>
        <begin position="12"/>
        <end position="35"/>
    </location>
</feature>
<dbReference type="PANTHER" id="PTHR34975">
    <property type="entry name" value="SPORE GERMINATION PROTEIN A2"/>
    <property type="match status" value="1"/>
</dbReference>
<keyword evidence="5 8" id="KW-0812">Transmembrane</keyword>
<dbReference type="InterPro" id="IPR004761">
    <property type="entry name" value="Spore_GerAB"/>
</dbReference>
<feature type="transmembrane region" description="Helical" evidence="8">
    <location>
        <begin position="306"/>
        <end position="325"/>
    </location>
</feature>
<evidence type="ECO:0000256" key="7">
    <source>
        <dbReference type="ARBA" id="ARBA00023136"/>
    </source>
</evidence>
<evidence type="ECO:0000256" key="8">
    <source>
        <dbReference type="SAM" id="Phobius"/>
    </source>
</evidence>
<dbReference type="GO" id="GO:0009847">
    <property type="term" value="P:spore germination"/>
    <property type="evidence" value="ECO:0007669"/>
    <property type="project" value="InterPro"/>
</dbReference>
<accession>A0A0V8JJ52</accession>
<protein>
    <submittedName>
        <fullName evidence="9">Uncharacterized protein</fullName>
    </submittedName>
</protein>
<dbReference type="Proteomes" id="UP000053681">
    <property type="component" value="Unassembled WGS sequence"/>
</dbReference>
<feature type="transmembrane region" description="Helical" evidence="8">
    <location>
        <begin position="118"/>
        <end position="138"/>
    </location>
</feature>
<evidence type="ECO:0000256" key="5">
    <source>
        <dbReference type="ARBA" id="ARBA00022692"/>
    </source>
</evidence>